<dbReference type="InterPro" id="IPR003871">
    <property type="entry name" value="RFA1B/D_OB_1st"/>
</dbReference>
<evidence type="ECO:0000313" key="3">
    <source>
        <dbReference type="Proteomes" id="UP001408789"/>
    </source>
</evidence>
<dbReference type="Proteomes" id="UP001408789">
    <property type="component" value="Unassembled WGS sequence"/>
</dbReference>
<protein>
    <recommendedName>
        <fullName evidence="1">Replication protein A 70 kDa DNA-binding subunit B/D first OB fold domain-containing protein</fullName>
    </recommendedName>
</protein>
<proteinExistence type="predicted"/>
<accession>A0AAP0H109</accession>
<name>A0AAP0H109_9ASTR</name>
<evidence type="ECO:0000259" key="1">
    <source>
        <dbReference type="Pfam" id="PF02721"/>
    </source>
</evidence>
<dbReference type="PANTHER" id="PTHR47165">
    <property type="entry name" value="OS03G0429900 PROTEIN"/>
    <property type="match status" value="1"/>
</dbReference>
<dbReference type="Pfam" id="PF02721">
    <property type="entry name" value="DUF223"/>
    <property type="match status" value="1"/>
</dbReference>
<comment type="caution">
    <text evidence="2">The sequence shown here is derived from an EMBL/GenBank/DDBJ whole genome shotgun (WGS) entry which is preliminary data.</text>
</comment>
<dbReference type="SUPFAM" id="SSF50249">
    <property type="entry name" value="Nucleic acid-binding proteins"/>
    <property type="match status" value="1"/>
</dbReference>
<keyword evidence="3" id="KW-1185">Reference proteome</keyword>
<reference evidence="2 3" key="1">
    <citation type="submission" date="2024-04" db="EMBL/GenBank/DDBJ databases">
        <title>The reference genome of an endangered Asteraceae, Deinandra increscens subsp. villosa, native to the Central Coast of California.</title>
        <authorList>
            <person name="Guilliams M."/>
            <person name="Hasenstab-Lehman K."/>
            <person name="Meyer R."/>
            <person name="Mcevoy S."/>
        </authorList>
    </citation>
    <scope>NUCLEOTIDE SEQUENCE [LARGE SCALE GENOMIC DNA]</scope>
    <source>
        <tissue evidence="2">Leaf</tissue>
    </source>
</reference>
<sequence length="197" mass="22656">MYTSSKALLCASKSKLMDTSNLSMLNQLQSVRGRCTIKVRVIRVWKQSFRNNPKETFTLEMILMDEEGNKVQASVLVKWGITLNITLWELYAEQKNDFIKAHPDQTNLVIILQFGLFKFYDGRPYVSNGFNSTRLLINEEIDEISTFKKQYANKGQGSSGYHVTKSISLQDDFLEEKRFMHIAELDEVDEVGLVILS</sequence>
<organism evidence="2 3">
    <name type="scientific">Deinandra increscens subsp. villosa</name>
    <dbReference type="NCBI Taxonomy" id="3103831"/>
    <lineage>
        <taxon>Eukaryota</taxon>
        <taxon>Viridiplantae</taxon>
        <taxon>Streptophyta</taxon>
        <taxon>Embryophyta</taxon>
        <taxon>Tracheophyta</taxon>
        <taxon>Spermatophyta</taxon>
        <taxon>Magnoliopsida</taxon>
        <taxon>eudicotyledons</taxon>
        <taxon>Gunneridae</taxon>
        <taxon>Pentapetalae</taxon>
        <taxon>asterids</taxon>
        <taxon>campanulids</taxon>
        <taxon>Asterales</taxon>
        <taxon>Asteraceae</taxon>
        <taxon>Asteroideae</taxon>
        <taxon>Heliantheae alliance</taxon>
        <taxon>Madieae</taxon>
        <taxon>Madiinae</taxon>
        <taxon>Deinandra</taxon>
    </lineage>
</organism>
<dbReference type="InterPro" id="IPR012340">
    <property type="entry name" value="NA-bd_OB-fold"/>
</dbReference>
<evidence type="ECO:0000313" key="2">
    <source>
        <dbReference type="EMBL" id="KAK9068716.1"/>
    </source>
</evidence>
<feature type="domain" description="Replication protein A 70 kDa DNA-binding subunit B/D first OB fold" evidence="1">
    <location>
        <begin position="23"/>
        <end position="75"/>
    </location>
</feature>
<dbReference type="EMBL" id="JBCNJP010000014">
    <property type="protein sequence ID" value="KAK9068716.1"/>
    <property type="molecule type" value="Genomic_DNA"/>
</dbReference>
<dbReference type="AlphaFoldDB" id="A0AAP0H109"/>
<dbReference type="Gene3D" id="2.40.50.140">
    <property type="entry name" value="Nucleic acid-binding proteins"/>
    <property type="match status" value="1"/>
</dbReference>
<gene>
    <name evidence="2" type="ORF">SSX86_012831</name>
</gene>
<dbReference type="PANTHER" id="PTHR47165:SF4">
    <property type="entry name" value="OS03G0429900 PROTEIN"/>
    <property type="match status" value="1"/>
</dbReference>